<dbReference type="PRINTS" id="PR00119">
    <property type="entry name" value="CATATPASE"/>
</dbReference>
<dbReference type="CDD" id="cd00371">
    <property type="entry name" value="HMA"/>
    <property type="match status" value="2"/>
</dbReference>
<dbReference type="InterPro" id="IPR001757">
    <property type="entry name" value="P_typ_ATPase"/>
</dbReference>
<dbReference type="InterPro" id="IPR008250">
    <property type="entry name" value="ATPase_P-typ_transduc_dom_A_sf"/>
</dbReference>
<dbReference type="NCBIfam" id="TIGR01511">
    <property type="entry name" value="ATPase-IB1_Cu"/>
    <property type="match status" value="1"/>
</dbReference>
<evidence type="ECO:0000256" key="9">
    <source>
        <dbReference type="ARBA" id="ARBA00022741"/>
    </source>
</evidence>
<dbReference type="SFLD" id="SFLDG00002">
    <property type="entry name" value="C1.7:_P-type_atpase_like"/>
    <property type="match status" value="1"/>
</dbReference>
<keyword evidence="7 18" id="KW-0812">Transmembrane</keyword>
<dbReference type="AlphaFoldDB" id="A0A8J4SSF6"/>
<sequence>MEGVNQANVNLAIEQATVSYDPKTTNINALRDKVEALGYGTVTESVDLDITGMTCAACSARIEKGLSRLPGVTRANVNLALEKGHVEYVAGALKASDITAKIKQLGYGAELQQTQEETKSVRERELQRKKWKWMISALLSLPLLWAMVGHFSFTSWIWVPDLFMNPWFQLVLATPVQFVIGWQFYVGAYKALRNGSANMDVLVALGTSAAFFYSLYLTLTSGSTASTMMDHGGAGMTTAAMPTVELYYETSAILITLILLGKWFEAVAKGRSSQAIKSLIELAPREARVIRDGQEVVVPSAYVVVGDLVLVKPGDSIPVDGVVEEGQSSVDESMLSGESLPVDKKPGDTVTGATLNKNGVLRLRATRVGSDTALSQIIKVVEQAQGSKAPIQRIADVISGIFVPIVVGIAAVTFLIWYLFASPGDFAGSLEKAIAVLVIACPCALGLATPTSIMAGSGRAAEYGVLFKGGEHLESAQQIQTVVLDKTGTVTQGKPVLTDVVTAPHWAEADLLQRVGAAEQSSEHPLAEAIVEGIRGKGLELTQPEQFENIPGYGVRARVQGQEILVGTRRLLTDAKVSVSEETMQQMNNLEEQGRTAMLIAVDGQWAGIVAVADTIKETSREAIQRLQAMGIDVIMITGDNERTARAVAEQAGIGKVLAEVLPEGKAAEVKKLQESGLKVAMVGDGINDAPALATADIGMAIGTGTDVAMEAADITLMRGDLNSIADAIEMSRRTMGNIKQNLFWALGYNVIGIPIAAVGFLAPWLAVIVGIVTALMFQVIFSVIWMTAYSGVNDRMNELTVAVVNEDGEQSKGIADRMAETLPFHTVSNLSAAEALDELNHRKIHMVLNIPAGFNELIQTAGSTAEIKYTINEANPVTIKSMMQGVSQSVTNTINKQATAQGVQTVLTASGAPADQAAEAATNLTTRVEGTTTSINPVNGMNNQMVPMMMVLASYVGAMIMGMNLQTAMGMLSATYSRLTLFGARMVINIGSALVVSLLGSSLIVSLGGQIEQGFIAFWLFQALFLCTFMFFSQFFLICFGPAGSLFNIISLSLQLVSSGAMVPRELLDSFYSGIGQYLPATYAVQGILSVQLGGPGVQAAAGSVAIVLVIAVALSLVVTLLKKQRMPVGAPSPAPMNS</sequence>
<dbReference type="GO" id="GO:0005886">
    <property type="term" value="C:plasma membrane"/>
    <property type="evidence" value="ECO:0007669"/>
    <property type="project" value="UniProtKB-SubCell"/>
</dbReference>
<dbReference type="GO" id="GO:0005507">
    <property type="term" value="F:copper ion binding"/>
    <property type="evidence" value="ECO:0007669"/>
    <property type="project" value="TreeGrafter"/>
</dbReference>
<keyword evidence="16" id="KW-0406">Ion transport</keyword>
<dbReference type="InterPro" id="IPR036412">
    <property type="entry name" value="HAD-like_sf"/>
</dbReference>
<dbReference type="GO" id="GO:0055070">
    <property type="term" value="P:copper ion homeostasis"/>
    <property type="evidence" value="ECO:0007669"/>
    <property type="project" value="TreeGrafter"/>
</dbReference>
<evidence type="ECO:0000256" key="8">
    <source>
        <dbReference type="ARBA" id="ARBA00022723"/>
    </source>
</evidence>
<keyword evidence="5" id="KW-1003">Cell membrane</keyword>
<dbReference type="Pfam" id="PF00122">
    <property type="entry name" value="E1-E2_ATPase"/>
    <property type="match status" value="1"/>
</dbReference>
<dbReference type="GO" id="GO:0043682">
    <property type="term" value="F:P-type divalent copper transporter activity"/>
    <property type="evidence" value="ECO:0007669"/>
    <property type="project" value="TreeGrafter"/>
</dbReference>
<dbReference type="InterPro" id="IPR023214">
    <property type="entry name" value="HAD_sf"/>
</dbReference>
<dbReference type="Gene3D" id="3.40.1710.10">
    <property type="entry name" value="abc type-2 transporter like domain"/>
    <property type="match status" value="1"/>
</dbReference>
<evidence type="ECO:0000256" key="15">
    <source>
        <dbReference type="ARBA" id="ARBA00023008"/>
    </source>
</evidence>
<feature type="transmembrane region" description="Helical" evidence="18">
    <location>
        <begin position="769"/>
        <end position="790"/>
    </location>
</feature>
<keyword evidence="15" id="KW-0186">Copper</keyword>
<evidence type="ECO:0000256" key="6">
    <source>
        <dbReference type="ARBA" id="ARBA00022553"/>
    </source>
</evidence>
<keyword evidence="11 18" id="KW-0067">ATP-binding</keyword>
<feature type="transmembrane region" description="Helical" evidence="18">
    <location>
        <begin position="201"/>
        <end position="219"/>
    </location>
</feature>
<dbReference type="SUPFAM" id="SSF81653">
    <property type="entry name" value="Calcium ATPase, transduction domain A"/>
    <property type="match status" value="1"/>
</dbReference>
<dbReference type="InterPro" id="IPR027256">
    <property type="entry name" value="P-typ_ATPase_IB"/>
</dbReference>
<evidence type="ECO:0000313" key="20">
    <source>
        <dbReference type="EMBL" id="KAF4324672.1"/>
    </source>
</evidence>
<feature type="transmembrane region" description="Helical" evidence="18">
    <location>
        <begin position="1101"/>
        <end position="1123"/>
    </location>
</feature>
<dbReference type="Pfam" id="PF12698">
    <property type="entry name" value="ABC2_membrane_3"/>
    <property type="match status" value="1"/>
</dbReference>
<keyword evidence="13" id="KW-1278">Translocase</keyword>
<feature type="transmembrane region" description="Helical" evidence="18">
    <location>
        <begin position="432"/>
        <end position="449"/>
    </location>
</feature>
<evidence type="ECO:0000256" key="16">
    <source>
        <dbReference type="ARBA" id="ARBA00023065"/>
    </source>
</evidence>
<keyword evidence="4" id="KW-0813">Transport</keyword>
<dbReference type="CDD" id="cd02094">
    <property type="entry name" value="P-type_ATPase_Cu-like"/>
    <property type="match status" value="1"/>
</dbReference>
<dbReference type="PRINTS" id="PR00942">
    <property type="entry name" value="CUATPASEI"/>
</dbReference>
<evidence type="ECO:0000256" key="4">
    <source>
        <dbReference type="ARBA" id="ARBA00022448"/>
    </source>
</evidence>
<feature type="transmembrane region" description="Helical" evidence="18">
    <location>
        <begin position="1016"/>
        <end position="1038"/>
    </location>
</feature>
<dbReference type="NCBIfam" id="TIGR01494">
    <property type="entry name" value="ATPase_P-type"/>
    <property type="match status" value="1"/>
</dbReference>
<evidence type="ECO:0000256" key="3">
    <source>
        <dbReference type="ARBA" id="ARBA00012517"/>
    </source>
</evidence>
<dbReference type="SUPFAM" id="SSF81665">
    <property type="entry name" value="Calcium ATPase, transmembrane domain M"/>
    <property type="match status" value="1"/>
</dbReference>
<keyword evidence="9 18" id="KW-0547">Nucleotide-binding</keyword>
<dbReference type="SUPFAM" id="SSF55008">
    <property type="entry name" value="HMA, heavy metal-associated domain"/>
    <property type="match status" value="2"/>
</dbReference>
<gene>
    <name evidence="20" type="ORF">G195_001986</name>
</gene>
<proteinExistence type="inferred from homology"/>
<feature type="transmembrane region" description="Helical" evidence="18">
    <location>
        <begin position="743"/>
        <end position="763"/>
    </location>
</feature>
<comment type="subcellular location">
    <subcellularLocation>
        <location evidence="1">Cell membrane</location>
        <topology evidence="1">Multi-pass membrane protein</topology>
    </subcellularLocation>
    <subcellularLocation>
        <location evidence="18">Membrane</location>
    </subcellularLocation>
</comment>
<dbReference type="InterPro" id="IPR023298">
    <property type="entry name" value="ATPase_P-typ_TM_dom_sf"/>
</dbReference>
<dbReference type="Proteomes" id="UP000702964">
    <property type="component" value="Unassembled WGS sequence"/>
</dbReference>
<organism evidence="20 21">
    <name type="scientific">Phytophthora kernoviae 00238/432</name>
    <dbReference type="NCBI Taxonomy" id="1284355"/>
    <lineage>
        <taxon>Eukaryota</taxon>
        <taxon>Sar</taxon>
        <taxon>Stramenopiles</taxon>
        <taxon>Oomycota</taxon>
        <taxon>Peronosporomycetes</taxon>
        <taxon>Peronosporales</taxon>
        <taxon>Peronosporaceae</taxon>
        <taxon>Phytophthora</taxon>
    </lineage>
</organism>
<dbReference type="NCBIfam" id="TIGR01525">
    <property type="entry name" value="ATPase-IB_hvy"/>
    <property type="match status" value="1"/>
</dbReference>
<feature type="transmembrane region" description="Helical" evidence="18">
    <location>
        <begin position="133"/>
        <end position="158"/>
    </location>
</feature>
<evidence type="ECO:0000256" key="14">
    <source>
        <dbReference type="ARBA" id="ARBA00022989"/>
    </source>
</evidence>
<evidence type="ECO:0000256" key="11">
    <source>
        <dbReference type="ARBA" id="ARBA00022840"/>
    </source>
</evidence>
<evidence type="ECO:0000256" key="18">
    <source>
        <dbReference type="RuleBase" id="RU362081"/>
    </source>
</evidence>
<dbReference type="GO" id="GO:0005524">
    <property type="term" value="F:ATP binding"/>
    <property type="evidence" value="ECO:0007669"/>
    <property type="project" value="UniProtKB-UniRule"/>
</dbReference>
<feature type="transmembrane region" description="Helical" evidence="18">
    <location>
        <begin position="947"/>
        <end position="967"/>
    </location>
</feature>
<feature type="domain" description="HMA" evidence="19">
    <location>
        <begin position="44"/>
        <end position="110"/>
    </location>
</feature>
<comment type="similarity">
    <text evidence="2 18">Belongs to the cation transport ATPase (P-type) (TC 3.A.3) family. Type IB subfamily.</text>
</comment>
<evidence type="ECO:0000256" key="7">
    <source>
        <dbReference type="ARBA" id="ARBA00022692"/>
    </source>
</evidence>
<dbReference type="SFLD" id="SFLDS00003">
    <property type="entry name" value="Haloacid_Dehalogenase"/>
    <property type="match status" value="1"/>
</dbReference>
<dbReference type="SFLD" id="SFLDF00027">
    <property type="entry name" value="p-type_atpase"/>
    <property type="match status" value="1"/>
</dbReference>
<dbReference type="SUPFAM" id="SSF56784">
    <property type="entry name" value="HAD-like"/>
    <property type="match status" value="1"/>
</dbReference>
<evidence type="ECO:0000259" key="19">
    <source>
        <dbReference type="PROSITE" id="PS50846"/>
    </source>
</evidence>
<dbReference type="FunFam" id="3.40.50.1000:FF:000144">
    <property type="entry name" value="copper-transporting ATPase 1 isoform X2"/>
    <property type="match status" value="1"/>
</dbReference>
<dbReference type="InterPro" id="IPR018303">
    <property type="entry name" value="ATPase_P-typ_P_site"/>
</dbReference>
<evidence type="ECO:0000256" key="10">
    <source>
        <dbReference type="ARBA" id="ARBA00022796"/>
    </source>
</evidence>
<dbReference type="InterPro" id="IPR036163">
    <property type="entry name" value="HMA_dom_sf"/>
</dbReference>
<protein>
    <recommendedName>
        <fullName evidence="3">P-type Cu(+) transporter</fullName>
        <ecNumber evidence="3">7.2.2.8</ecNumber>
    </recommendedName>
</protein>
<keyword evidence="17 18" id="KW-0472">Membrane</keyword>
<dbReference type="FunFam" id="3.30.70.100:FF:000005">
    <property type="entry name" value="Copper-exporting P-type ATPase A"/>
    <property type="match status" value="1"/>
</dbReference>
<dbReference type="PROSITE" id="PS01047">
    <property type="entry name" value="HMA_1"/>
    <property type="match status" value="1"/>
</dbReference>
<dbReference type="InterPro" id="IPR059000">
    <property type="entry name" value="ATPase_P-type_domA"/>
</dbReference>
<dbReference type="EMBL" id="AOFI03000015">
    <property type="protein sequence ID" value="KAF4324672.1"/>
    <property type="molecule type" value="Genomic_DNA"/>
</dbReference>
<keyword evidence="14 18" id="KW-1133">Transmembrane helix</keyword>
<evidence type="ECO:0000256" key="13">
    <source>
        <dbReference type="ARBA" id="ARBA00022967"/>
    </source>
</evidence>
<evidence type="ECO:0000256" key="5">
    <source>
        <dbReference type="ARBA" id="ARBA00022475"/>
    </source>
</evidence>
<keyword evidence="8 18" id="KW-0479">Metal-binding</keyword>
<dbReference type="Pfam" id="PF00403">
    <property type="entry name" value="HMA"/>
    <property type="match status" value="1"/>
</dbReference>
<dbReference type="InterPro" id="IPR013525">
    <property type="entry name" value="ABC2_TM"/>
</dbReference>
<dbReference type="PANTHER" id="PTHR43520:SF8">
    <property type="entry name" value="P-TYPE CU(+) TRANSPORTER"/>
    <property type="match status" value="1"/>
</dbReference>
<accession>A0A8J4SSF6</accession>
<keyword evidence="10" id="KW-0187">Copper transport</keyword>
<dbReference type="Gene3D" id="3.30.70.100">
    <property type="match status" value="2"/>
</dbReference>
<keyword evidence="12" id="KW-0460">Magnesium</keyword>
<feature type="transmembrane region" description="Helical" evidence="18">
    <location>
        <begin position="397"/>
        <end position="420"/>
    </location>
</feature>
<dbReference type="Pfam" id="PF00702">
    <property type="entry name" value="Hydrolase"/>
    <property type="match status" value="1"/>
</dbReference>
<evidence type="ECO:0000256" key="1">
    <source>
        <dbReference type="ARBA" id="ARBA00004651"/>
    </source>
</evidence>
<dbReference type="FunFam" id="2.70.150.10:FF:000020">
    <property type="entry name" value="Copper-exporting P-type ATPase A"/>
    <property type="match status" value="1"/>
</dbReference>
<dbReference type="PANTHER" id="PTHR43520">
    <property type="entry name" value="ATP7, ISOFORM B"/>
    <property type="match status" value="1"/>
</dbReference>
<evidence type="ECO:0000256" key="12">
    <source>
        <dbReference type="ARBA" id="ARBA00022842"/>
    </source>
</evidence>
<feature type="domain" description="HMA" evidence="19">
    <location>
        <begin position="1"/>
        <end position="42"/>
    </location>
</feature>
<feature type="transmembrane region" description="Helical" evidence="18">
    <location>
        <begin position="987"/>
        <end position="1009"/>
    </location>
</feature>
<dbReference type="PROSITE" id="PS50846">
    <property type="entry name" value="HMA_2"/>
    <property type="match status" value="2"/>
</dbReference>
<dbReference type="EC" id="7.2.2.8" evidence="3"/>
<evidence type="ECO:0000256" key="17">
    <source>
        <dbReference type="ARBA" id="ARBA00023136"/>
    </source>
</evidence>
<comment type="caution">
    <text evidence="20">The sequence shown here is derived from an EMBL/GenBank/DDBJ whole genome shotgun (WGS) entry which is preliminary data.</text>
</comment>
<dbReference type="Gene3D" id="3.40.50.1000">
    <property type="entry name" value="HAD superfamily/HAD-like"/>
    <property type="match status" value="1"/>
</dbReference>
<feature type="transmembrane region" description="Helical" evidence="18">
    <location>
        <begin position="246"/>
        <end position="264"/>
    </location>
</feature>
<dbReference type="GO" id="GO:0016887">
    <property type="term" value="F:ATP hydrolysis activity"/>
    <property type="evidence" value="ECO:0007669"/>
    <property type="project" value="InterPro"/>
</dbReference>
<dbReference type="GO" id="GO:0140581">
    <property type="term" value="F:P-type monovalent copper transporter activity"/>
    <property type="evidence" value="ECO:0007669"/>
    <property type="project" value="UniProtKB-EC"/>
</dbReference>
<evidence type="ECO:0000256" key="2">
    <source>
        <dbReference type="ARBA" id="ARBA00006024"/>
    </source>
</evidence>
<name>A0A8J4SSF6_9STRA</name>
<dbReference type="Gene3D" id="3.40.1110.10">
    <property type="entry name" value="Calcium-transporting ATPase, cytoplasmic domain N"/>
    <property type="match status" value="2"/>
</dbReference>
<dbReference type="InterPro" id="IPR023299">
    <property type="entry name" value="ATPase_P-typ_cyto_dom_N"/>
</dbReference>
<reference evidence="20" key="2">
    <citation type="submission" date="2020-02" db="EMBL/GenBank/DDBJ databases">
        <authorList>
            <person name="Studholme D.J."/>
        </authorList>
    </citation>
    <scope>NUCLEOTIDE SEQUENCE</scope>
    <source>
        <strain evidence="20">00238/432</strain>
    </source>
</reference>
<evidence type="ECO:0000313" key="21">
    <source>
        <dbReference type="Proteomes" id="UP000702964"/>
    </source>
</evidence>
<dbReference type="Gene3D" id="2.70.150.10">
    <property type="entry name" value="Calcium-transporting ATPase, cytoplasmic transduction domain A"/>
    <property type="match status" value="1"/>
</dbReference>
<dbReference type="InterPro" id="IPR006121">
    <property type="entry name" value="HMA_dom"/>
</dbReference>
<reference evidence="20" key="1">
    <citation type="journal article" date="2015" name="Genom Data">
        <title>Draft genome sequences of Phytophthora kernoviae and Phytophthora ramorum lineage EU2 from Scotland.</title>
        <authorList>
            <person name="Sambles C."/>
            <person name="Schlenzig A."/>
            <person name="O'Neill P."/>
            <person name="Grant M."/>
            <person name="Studholme D.J."/>
        </authorList>
    </citation>
    <scope>NUCLEOTIDE SEQUENCE</scope>
    <source>
        <strain evidence="20">00238/432</strain>
    </source>
</reference>
<keyword evidence="6" id="KW-0597">Phosphoprotein</keyword>
<dbReference type="InterPro" id="IPR044492">
    <property type="entry name" value="P_typ_ATPase_HD_dom"/>
</dbReference>
<feature type="transmembrane region" description="Helical" evidence="18">
    <location>
        <begin position="170"/>
        <end position="189"/>
    </location>
</feature>
<dbReference type="InterPro" id="IPR017969">
    <property type="entry name" value="Heavy-metal-associated_CS"/>
</dbReference>
<dbReference type="PROSITE" id="PS00154">
    <property type="entry name" value="ATPASE_E1_E2"/>
    <property type="match status" value="1"/>
</dbReference>
<dbReference type="GO" id="GO:0140359">
    <property type="term" value="F:ABC-type transporter activity"/>
    <property type="evidence" value="ECO:0007669"/>
    <property type="project" value="InterPro"/>
</dbReference>